<gene>
    <name evidence="3" type="ORF">SBRCBS47491_010158</name>
</gene>
<keyword evidence="4" id="KW-1185">Reference proteome</keyword>
<comment type="caution">
    <text evidence="3">The sequence shown here is derived from an EMBL/GenBank/DDBJ whole genome shotgun (WGS) entry which is preliminary data.</text>
</comment>
<dbReference type="InterPro" id="IPR013736">
    <property type="entry name" value="Xaa-Pro_dipept_C"/>
</dbReference>
<dbReference type="PANTHER" id="PTHR43056:SF10">
    <property type="entry name" value="COCE_NOND FAMILY, PUTATIVE (AFU_ORTHOLOGUE AFUA_7G00600)-RELATED"/>
    <property type="match status" value="1"/>
</dbReference>
<dbReference type="Gene3D" id="1.10.3020.20">
    <property type="match status" value="1"/>
</dbReference>
<dbReference type="SUPFAM" id="SSF49785">
    <property type="entry name" value="Galactose-binding domain-like"/>
    <property type="match status" value="1"/>
</dbReference>
<evidence type="ECO:0000259" key="2">
    <source>
        <dbReference type="SMART" id="SM00939"/>
    </source>
</evidence>
<dbReference type="InterPro" id="IPR050585">
    <property type="entry name" value="Xaa-Pro_dipeptidyl-ppase/CocE"/>
</dbReference>
<dbReference type="InterPro" id="IPR029058">
    <property type="entry name" value="AB_hydrolase_fold"/>
</dbReference>
<feature type="domain" description="Xaa-Pro dipeptidyl-peptidase C-terminal" evidence="2">
    <location>
        <begin position="323"/>
        <end position="582"/>
    </location>
</feature>
<dbReference type="InterPro" id="IPR000383">
    <property type="entry name" value="Xaa-Pro-like_dom"/>
</dbReference>
<name>A0ABP0D198_9PEZI</name>
<dbReference type="NCBIfam" id="TIGR00976">
    <property type="entry name" value="CocE_NonD"/>
    <property type="match status" value="1"/>
</dbReference>
<sequence>MASIEVLHVNATRPETEGAKYNGFHPGSTLLAKGHKREPDRAAFIVDTIFDRDMEVPMRDGLNMRADIFRPASSDADDGEKVPVIVAWSSYGKTGTGFFQLDMTPGRAGVPRSRTSGYEKFEAPDPAEWTARGYAICNIDARGSWDSQGNIRWCGSDEGKDAYDAIEHLASLPWCNGSVTMAGNSWLGISQWFTAAERPPHLKCIAPLEGASDFYRDIIAPGGVPNIPMQAKVQEGICGRQKIEDLVGMIYKYPTWNEYWEKKRAKLENIEIPAYVLASYSTGLHTEGSFRGFENIRGPKWLRVHPTQEWYDLYTKECNEELQLFFDRYTKNIMNDWEKTPKVRVSILRFNDEPIVNHVFPAWPIPNTQFKTLYLGAGGTLDEKPTTDGGAVTYKSDVPCLQMGNDDEECAFSCTFDADTYLVGYAKAVLWMAAEDADDMDIFVQLRKADRDGNLLDQINIPPSALDMAAQDVPSVNVLKYRGPPGILRASHRELDDKLSGTNHPVPSHRILQMLKPGKPVRLEVGIWPGGMAFSPGEKLVVKICGHDMRYAEFPGMSGTAKTLNVGRHTIYCGKSGHVSEVTVPLSVGRGGAVA</sequence>
<dbReference type="Pfam" id="PF02129">
    <property type="entry name" value="Peptidase_S15"/>
    <property type="match status" value="1"/>
</dbReference>
<proteinExistence type="predicted"/>
<dbReference type="Pfam" id="PF08530">
    <property type="entry name" value="PepX_C"/>
    <property type="match status" value="1"/>
</dbReference>
<organism evidence="3 4">
    <name type="scientific">Sporothrix bragantina</name>
    <dbReference type="NCBI Taxonomy" id="671064"/>
    <lineage>
        <taxon>Eukaryota</taxon>
        <taxon>Fungi</taxon>
        <taxon>Dikarya</taxon>
        <taxon>Ascomycota</taxon>
        <taxon>Pezizomycotina</taxon>
        <taxon>Sordariomycetes</taxon>
        <taxon>Sordariomycetidae</taxon>
        <taxon>Ophiostomatales</taxon>
        <taxon>Ophiostomataceae</taxon>
        <taxon>Sporothrix</taxon>
    </lineage>
</organism>
<dbReference type="Gene3D" id="3.40.50.1820">
    <property type="entry name" value="alpha/beta hydrolase"/>
    <property type="match status" value="1"/>
</dbReference>
<evidence type="ECO:0000256" key="1">
    <source>
        <dbReference type="ARBA" id="ARBA00022801"/>
    </source>
</evidence>
<dbReference type="PANTHER" id="PTHR43056">
    <property type="entry name" value="PEPTIDASE S9 PROLYL OLIGOPEPTIDASE"/>
    <property type="match status" value="1"/>
</dbReference>
<keyword evidence="1" id="KW-0378">Hydrolase</keyword>
<reference evidence="3 4" key="1">
    <citation type="submission" date="2024-01" db="EMBL/GenBank/DDBJ databases">
        <authorList>
            <person name="Allen C."/>
            <person name="Tagirdzhanova G."/>
        </authorList>
    </citation>
    <scope>NUCLEOTIDE SEQUENCE [LARGE SCALE GENOMIC DNA]</scope>
</reference>
<dbReference type="SMART" id="SM00939">
    <property type="entry name" value="PepX_C"/>
    <property type="match status" value="1"/>
</dbReference>
<dbReference type="SUPFAM" id="SSF53474">
    <property type="entry name" value="alpha/beta-Hydrolases"/>
    <property type="match status" value="1"/>
</dbReference>
<dbReference type="EMBL" id="CAWUHC010000209">
    <property type="protein sequence ID" value="CAK7237813.1"/>
    <property type="molecule type" value="Genomic_DNA"/>
</dbReference>
<dbReference type="Proteomes" id="UP001642406">
    <property type="component" value="Unassembled WGS sequence"/>
</dbReference>
<evidence type="ECO:0000313" key="3">
    <source>
        <dbReference type="EMBL" id="CAK7237813.1"/>
    </source>
</evidence>
<dbReference type="Gene3D" id="2.60.120.260">
    <property type="entry name" value="Galactose-binding domain-like"/>
    <property type="match status" value="1"/>
</dbReference>
<accession>A0ABP0D198</accession>
<dbReference type="InterPro" id="IPR005674">
    <property type="entry name" value="CocE/Ser_esterase"/>
</dbReference>
<dbReference type="InterPro" id="IPR008979">
    <property type="entry name" value="Galactose-bd-like_sf"/>
</dbReference>
<evidence type="ECO:0000313" key="4">
    <source>
        <dbReference type="Proteomes" id="UP001642406"/>
    </source>
</evidence>
<protein>
    <recommendedName>
        <fullName evidence="2">Xaa-Pro dipeptidyl-peptidase C-terminal domain-containing protein</fullName>
    </recommendedName>
</protein>